<dbReference type="Gene3D" id="3.30.1330.60">
    <property type="entry name" value="OmpA-like domain"/>
    <property type="match status" value="1"/>
</dbReference>
<evidence type="ECO:0000256" key="6">
    <source>
        <dbReference type="SAM" id="SignalP"/>
    </source>
</evidence>
<dbReference type="CDD" id="cd07185">
    <property type="entry name" value="OmpA_C-like"/>
    <property type="match status" value="1"/>
</dbReference>
<evidence type="ECO:0000256" key="3">
    <source>
        <dbReference type="ARBA" id="ARBA00023237"/>
    </source>
</evidence>
<comment type="caution">
    <text evidence="9">The sequence shown here is derived from an EMBL/GenBank/DDBJ whole genome shotgun (WGS) entry which is preliminary data.</text>
</comment>
<dbReference type="InterPro" id="IPR006664">
    <property type="entry name" value="OMP_bac"/>
</dbReference>
<dbReference type="PRINTS" id="PR01021">
    <property type="entry name" value="OMPADOMAIN"/>
</dbReference>
<evidence type="ECO:0000313" key="10">
    <source>
        <dbReference type="Proteomes" id="UP000184031"/>
    </source>
</evidence>
<dbReference type="PANTHER" id="PTHR30329:SF21">
    <property type="entry name" value="LIPOPROTEIN YIAD-RELATED"/>
    <property type="match status" value="1"/>
</dbReference>
<protein>
    <submittedName>
        <fullName evidence="9">OmpA family protein</fullName>
    </submittedName>
</protein>
<comment type="subcellular location">
    <subcellularLocation>
        <location evidence="1">Cell outer membrane</location>
    </subcellularLocation>
</comment>
<dbReference type="GO" id="GO:0009279">
    <property type="term" value="C:cell outer membrane"/>
    <property type="evidence" value="ECO:0007669"/>
    <property type="project" value="UniProtKB-SubCell"/>
</dbReference>
<proteinExistence type="predicted"/>
<evidence type="ECO:0000256" key="4">
    <source>
        <dbReference type="PROSITE-ProRule" id="PRU00473"/>
    </source>
</evidence>
<dbReference type="Pfam" id="PF00691">
    <property type="entry name" value="OmpA"/>
    <property type="match status" value="1"/>
</dbReference>
<keyword evidence="6" id="KW-0732">Signal</keyword>
<dbReference type="InterPro" id="IPR006665">
    <property type="entry name" value="OmpA-like"/>
</dbReference>
<gene>
    <name evidence="8" type="ORF">SAMN04487891_10255</name>
    <name evidence="9" type="ORF">SAMN05216293_0731</name>
</gene>
<reference evidence="9 10" key="1">
    <citation type="submission" date="2016-11" db="EMBL/GenBank/DDBJ databases">
        <authorList>
            <person name="Varghese N."/>
            <person name="Submissions S."/>
        </authorList>
    </citation>
    <scope>NUCLEOTIDE SEQUENCE [LARGE SCALE GENOMIC DNA]</scope>
    <source>
        <strain evidence="9 10">CGMCC 1.12174</strain>
        <strain evidence="8 11">DSM 26351</strain>
    </source>
</reference>
<keyword evidence="2 4" id="KW-0472">Membrane</keyword>
<dbReference type="EMBL" id="FOKU01000002">
    <property type="protein sequence ID" value="SFB75105.1"/>
    <property type="molecule type" value="Genomic_DNA"/>
</dbReference>
<dbReference type="OrthoDB" id="9800869at2"/>
<keyword evidence="11" id="KW-1185">Reference proteome</keyword>
<dbReference type="EMBL" id="FRAT01000002">
    <property type="protein sequence ID" value="SHK30864.1"/>
    <property type="molecule type" value="Genomic_DNA"/>
</dbReference>
<dbReference type="PROSITE" id="PS51123">
    <property type="entry name" value="OMPA_2"/>
    <property type="match status" value="1"/>
</dbReference>
<dbReference type="SUPFAM" id="SSF103088">
    <property type="entry name" value="OmpA-like"/>
    <property type="match status" value="1"/>
</dbReference>
<dbReference type="InterPro" id="IPR050330">
    <property type="entry name" value="Bact_OuterMem_StrucFunc"/>
</dbReference>
<evidence type="ECO:0000313" key="11">
    <source>
        <dbReference type="Proteomes" id="UP000198940"/>
    </source>
</evidence>
<dbReference type="STRING" id="1055723.SAMN05216293_0731"/>
<feature type="compositionally biased region" description="Acidic residues" evidence="5">
    <location>
        <begin position="78"/>
        <end position="92"/>
    </location>
</feature>
<feature type="signal peptide" evidence="6">
    <location>
        <begin position="1"/>
        <end position="20"/>
    </location>
</feature>
<name>A0A1M6REG4_9FLAO</name>
<evidence type="ECO:0000256" key="5">
    <source>
        <dbReference type="SAM" id="MobiDB-lite"/>
    </source>
</evidence>
<feature type="compositionally biased region" description="Basic residues" evidence="5">
    <location>
        <begin position="63"/>
        <end position="72"/>
    </location>
</feature>
<dbReference type="AlphaFoldDB" id="A0A1M6REG4"/>
<dbReference type="InterPro" id="IPR036737">
    <property type="entry name" value="OmpA-like_sf"/>
</dbReference>
<organism evidence="9 10">
    <name type="scientific">Flagellimonas taeanensis</name>
    <dbReference type="NCBI Taxonomy" id="1005926"/>
    <lineage>
        <taxon>Bacteria</taxon>
        <taxon>Pseudomonadati</taxon>
        <taxon>Bacteroidota</taxon>
        <taxon>Flavobacteriia</taxon>
        <taxon>Flavobacteriales</taxon>
        <taxon>Flavobacteriaceae</taxon>
        <taxon>Flagellimonas</taxon>
    </lineage>
</organism>
<feature type="domain" description="OmpA-like" evidence="7">
    <location>
        <begin position="319"/>
        <end position="434"/>
    </location>
</feature>
<evidence type="ECO:0000313" key="8">
    <source>
        <dbReference type="EMBL" id="SFB75105.1"/>
    </source>
</evidence>
<dbReference type="RefSeq" id="WP_072876997.1">
    <property type="nucleotide sequence ID" value="NZ_FOKU01000002.1"/>
</dbReference>
<dbReference type="Proteomes" id="UP000198940">
    <property type="component" value="Unassembled WGS sequence"/>
</dbReference>
<evidence type="ECO:0000313" key="9">
    <source>
        <dbReference type="EMBL" id="SHK30864.1"/>
    </source>
</evidence>
<accession>A0A1M6REG4</accession>
<feature type="chain" id="PRO_5009920590" evidence="6">
    <location>
        <begin position="21"/>
        <end position="434"/>
    </location>
</feature>
<sequence>MKKYLIAVLCMMAFLQSGQAQFLKKIKERAKQAAEETVLRKTEEITAEETSKKIDTVYDKATKPKKNKRKKKDSTESGNDDIGELGGTEDTDGGSPNTFGVYSKFTFVPGNKQLFNDFFGLDEIGDFPAHWETAGSGEVVMLEGSEDSWLSLQRRSGYYPSIEKELPENYTIEFDLISHGYGNGSGNSKLYLAFLPKKAYSMGQAGSVADIELLFGDFFSIKNVENFGNEAQVRVANIIDRNRTDLINAPMHISIAVNKKRLRLWVNEEKYVDSPNLLQGKLGRHFIIEARDILPEKGHFVGITNFMIAESSEDLRSLLLKNGKYATTGIYFDYDSWVVKPESYGVIKEIADVLTDTPQLNLKIVGHTDNSGDVDYNQSLSENRAEAVKQVLVEQFGIPENRLEFEGKGETEPVDDNNTLTGKANNRRVEFIKI</sequence>
<evidence type="ECO:0000256" key="1">
    <source>
        <dbReference type="ARBA" id="ARBA00004442"/>
    </source>
</evidence>
<dbReference type="Proteomes" id="UP000184031">
    <property type="component" value="Unassembled WGS sequence"/>
</dbReference>
<dbReference type="PANTHER" id="PTHR30329">
    <property type="entry name" value="STATOR ELEMENT OF FLAGELLAR MOTOR COMPLEX"/>
    <property type="match status" value="1"/>
</dbReference>
<keyword evidence="3" id="KW-0998">Cell outer membrane</keyword>
<feature type="region of interest" description="Disordered" evidence="5">
    <location>
        <begin position="56"/>
        <end position="94"/>
    </location>
</feature>
<evidence type="ECO:0000256" key="2">
    <source>
        <dbReference type="ARBA" id="ARBA00023136"/>
    </source>
</evidence>
<dbReference type="PRINTS" id="PR01023">
    <property type="entry name" value="NAFLGMOTY"/>
</dbReference>
<evidence type="ECO:0000259" key="7">
    <source>
        <dbReference type="PROSITE" id="PS51123"/>
    </source>
</evidence>